<protein>
    <recommendedName>
        <fullName evidence="4">Type II secretion system protein GspG C-terminal domain-containing protein</fullName>
    </recommendedName>
</protein>
<keyword evidence="1" id="KW-0472">Membrane</keyword>
<dbReference type="InterPro" id="IPR012902">
    <property type="entry name" value="N_methyl_site"/>
</dbReference>
<dbReference type="Proteomes" id="UP000178597">
    <property type="component" value="Unassembled WGS sequence"/>
</dbReference>
<organism evidence="2 3">
    <name type="scientific">Candidatus Roizmanbacteria bacterium RIFCSPHIGHO2_02_FULL_39_9</name>
    <dbReference type="NCBI Taxonomy" id="1802040"/>
    <lineage>
        <taxon>Bacteria</taxon>
        <taxon>Candidatus Roizmaniibacteriota</taxon>
    </lineage>
</organism>
<gene>
    <name evidence="2" type="ORF">A3C28_01080</name>
</gene>
<dbReference type="Pfam" id="PF07963">
    <property type="entry name" value="N_methyl"/>
    <property type="match status" value="1"/>
</dbReference>
<proteinExistence type="predicted"/>
<dbReference type="STRING" id="1802040.A3C28_01080"/>
<dbReference type="SUPFAM" id="SSF54523">
    <property type="entry name" value="Pili subunits"/>
    <property type="match status" value="1"/>
</dbReference>
<comment type="caution">
    <text evidence="2">The sequence shown here is derived from an EMBL/GenBank/DDBJ whole genome shotgun (WGS) entry which is preliminary data.</text>
</comment>
<accession>A0A1F7H633</accession>
<dbReference type="AlphaFoldDB" id="A0A1F7H633"/>
<evidence type="ECO:0008006" key="4">
    <source>
        <dbReference type="Google" id="ProtNLM"/>
    </source>
</evidence>
<keyword evidence="1" id="KW-0812">Transmembrane</keyword>
<dbReference type="InterPro" id="IPR045584">
    <property type="entry name" value="Pilin-like"/>
</dbReference>
<dbReference type="Gene3D" id="3.30.700.10">
    <property type="entry name" value="Glycoprotein, Type 4 Pilin"/>
    <property type="match status" value="1"/>
</dbReference>
<sequence length="168" mass="19094">MTLEDCMKRGFTLVELVVVIAIVGILGTAGLFSYQASLGGANFTRAYLDMKDIAKAAQSYYFEYGNYPDDVYPGPHTDAEFMKYLKEWPTAPCGYIYDWENWSLASQAVDDSDEIVRVSVRKNNPPTWTMKFYLCINTKDNDPAECNTWWPKADADMELTSDKKLTCD</sequence>
<dbReference type="PANTHER" id="PTHR30093">
    <property type="entry name" value="GENERAL SECRETION PATHWAY PROTEIN G"/>
    <property type="match status" value="1"/>
</dbReference>
<dbReference type="PROSITE" id="PS00409">
    <property type="entry name" value="PROKAR_NTER_METHYL"/>
    <property type="match status" value="1"/>
</dbReference>
<evidence type="ECO:0000313" key="2">
    <source>
        <dbReference type="EMBL" id="OGK26850.1"/>
    </source>
</evidence>
<dbReference type="NCBIfam" id="TIGR02532">
    <property type="entry name" value="IV_pilin_GFxxxE"/>
    <property type="match status" value="1"/>
</dbReference>
<reference evidence="2 3" key="1">
    <citation type="journal article" date="2016" name="Nat. Commun.">
        <title>Thousands of microbial genomes shed light on interconnected biogeochemical processes in an aquifer system.</title>
        <authorList>
            <person name="Anantharaman K."/>
            <person name="Brown C.T."/>
            <person name="Hug L.A."/>
            <person name="Sharon I."/>
            <person name="Castelle C.J."/>
            <person name="Probst A.J."/>
            <person name="Thomas B.C."/>
            <person name="Singh A."/>
            <person name="Wilkins M.J."/>
            <person name="Karaoz U."/>
            <person name="Brodie E.L."/>
            <person name="Williams K.H."/>
            <person name="Hubbard S.S."/>
            <person name="Banfield J.F."/>
        </authorList>
    </citation>
    <scope>NUCLEOTIDE SEQUENCE [LARGE SCALE GENOMIC DNA]</scope>
</reference>
<keyword evidence="1" id="KW-1133">Transmembrane helix</keyword>
<name>A0A1F7H633_9BACT</name>
<evidence type="ECO:0000256" key="1">
    <source>
        <dbReference type="SAM" id="Phobius"/>
    </source>
</evidence>
<dbReference type="EMBL" id="MFZP01000036">
    <property type="protein sequence ID" value="OGK26850.1"/>
    <property type="molecule type" value="Genomic_DNA"/>
</dbReference>
<evidence type="ECO:0000313" key="3">
    <source>
        <dbReference type="Proteomes" id="UP000178597"/>
    </source>
</evidence>
<feature type="transmembrane region" description="Helical" evidence="1">
    <location>
        <begin position="12"/>
        <end position="34"/>
    </location>
</feature>